<evidence type="ECO:0000259" key="1">
    <source>
        <dbReference type="Pfam" id="PF01833"/>
    </source>
</evidence>
<sequence>MIRISFFLWIILILLPGPALALAPELTGVFPAVASPGSPVSIIGGPFEQQVRVVFGDLTLQPANITQKRITFSVPELPEGDYLLFLQQGQEKSAHSLFFRVALPAPGIVSLVPSKIEACVTGSQRQVTIQGRDILPGVQVLLDGVALAADRDDDSLVITLPELTPGMHQVQLVNPNGKYSLPVALLIDALPEIQNVSRGEENVNYYELRISGRNFFHNSTLMVNGQPITPFYPGSLKVDSLSFLDCNTLIYKRYPPSSQPTQLTLQIVNPDGRESAVYSLSAP</sequence>
<dbReference type="InterPro" id="IPR014756">
    <property type="entry name" value="Ig_E-set"/>
</dbReference>
<dbReference type="KEGG" id="pca:Pcar_2172"/>
<organism evidence="2 3">
    <name type="scientific">Syntrophotalea carbinolica (strain DSM 2380 / NBRC 103641 / GraBd1)</name>
    <name type="common">Pelobacter carbinolicus</name>
    <dbReference type="NCBI Taxonomy" id="338963"/>
    <lineage>
        <taxon>Bacteria</taxon>
        <taxon>Pseudomonadati</taxon>
        <taxon>Thermodesulfobacteriota</taxon>
        <taxon>Desulfuromonadia</taxon>
        <taxon>Desulfuromonadales</taxon>
        <taxon>Syntrophotaleaceae</taxon>
        <taxon>Syntrophotalea</taxon>
    </lineage>
</organism>
<proteinExistence type="predicted"/>
<dbReference type="InterPro" id="IPR013783">
    <property type="entry name" value="Ig-like_fold"/>
</dbReference>
<gene>
    <name evidence="2" type="ordered locus">Pcar_2172</name>
</gene>
<keyword evidence="3" id="KW-1185">Reference proteome</keyword>
<dbReference type="InterPro" id="IPR002909">
    <property type="entry name" value="IPT_dom"/>
</dbReference>
<dbReference type="Gene3D" id="2.60.40.10">
    <property type="entry name" value="Immunoglobulins"/>
    <property type="match status" value="2"/>
</dbReference>
<evidence type="ECO:0000313" key="3">
    <source>
        <dbReference type="Proteomes" id="UP000002534"/>
    </source>
</evidence>
<dbReference type="Proteomes" id="UP000002534">
    <property type="component" value="Chromosome"/>
</dbReference>
<dbReference type="HOGENOM" id="CLU_879290_0_0_7"/>
<dbReference type="eggNOG" id="ENOG50312RX">
    <property type="taxonomic scope" value="Bacteria"/>
</dbReference>
<dbReference type="RefSeq" id="WP_011341924.1">
    <property type="nucleotide sequence ID" value="NC_007498.2"/>
</dbReference>
<dbReference type="Pfam" id="PF01833">
    <property type="entry name" value="TIG"/>
    <property type="match status" value="1"/>
</dbReference>
<reference evidence="2 3" key="2">
    <citation type="journal article" date="2012" name="BMC Genomics">
        <title>The genome of Pelobacter carbinolicus reveals surprising metabolic capabilities and physiological features.</title>
        <authorList>
            <person name="Aklujkar M."/>
            <person name="Haveman S.A."/>
            <person name="Didonato R.Jr."/>
            <person name="Chertkov O."/>
            <person name="Han C.S."/>
            <person name="Land M.L."/>
            <person name="Brown P."/>
            <person name="Lovley D.R."/>
        </authorList>
    </citation>
    <scope>NUCLEOTIDE SEQUENCE [LARGE SCALE GENOMIC DNA]</scope>
    <source>
        <strain evidence="3">DSM 2380 / NBRC 103641 / GraBd1</strain>
    </source>
</reference>
<dbReference type="SUPFAM" id="SSF81296">
    <property type="entry name" value="E set domains"/>
    <property type="match status" value="2"/>
</dbReference>
<dbReference type="OrthoDB" id="5401363at2"/>
<dbReference type="EMBL" id="CP000142">
    <property type="protein sequence ID" value="ABA89411.1"/>
    <property type="molecule type" value="Genomic_DNA"/>
</dbReference>
<reference evidence="3" key="1">
    <citation type="submission" date="2005-10" db="EMBL/GenBank/DDBJ databases">
        <title>Complete sequence of Pelobacter carbinolicus DSM 2380.</title>
        <authorList>
            <person name="Copeland A."/>
            <person name="Lucas S."/>
            <person name="Lapidus A."/>
            <person name="Barry K."/>
            <person name="Detter J.C."/>
            <person name="Glavina T."/>
            <person name="Hammon N."/>
            <person name="Israni S."/>
            <person name="Pitluck S."/>
            <person name="Chertkov O."/>
            <person name="Schmutz J."/>
            <person name="Larimer F."/>
            <person name="Land M."/>
            <person name="Kyrpides N."/>
            <person name="Ivanova N."/>
            <person name="Richardson P."/>
        </authorList>
    </citation>
    <scope>NUCLEOTIDE SEQUENCE [LARGE SCALE GENOMIC DNA]</scope>
    <source>
        <strain evidence="3">DSM 2380 / NBRC 103641 / GraBd1</strain>
    </source>
</reference>
<evidence type="ECO:0000313" key="2">
    <source>
        <dbReference type="EMBL" id="ABA89411.1"/>
    </source>
</evidence>
<dbReference type="STRING" id="338963.Pcar_2172"/>
<feature type="domain" description="IPT/TIG" evidence="1">
    <location>
        <begin position="24"/>
        <end position="90"/>
    </location>
</feature>
<dbReference type="AlphaFoldDB" id="Q3A2J6"/>
<protein>
    <submittedName>
        <fullName evidence="2">IPT/TIG domain protein</fullName>
    </submittedName>
</protein>
<accession>Q3A2J6</accession>
<name>Q3A2J6_SYNC1</name>